<dbReference type="PANTHER" id="PTHR43649">
    <property type="entry name" value="ARABINOSE-BINDING PROTEIN-RELATED"/>
    <property type="match status" value="1"/>
</dbReference>
<dbReference type="Gene3D" id="3.40.190.10">
    <property type="entry name" value="Periplasmic binding protein-like II"/>
    <property type="match status" value="2"/>
</dbReference>
<protein>
    <submittedName>
        <fullName evidence="2">sn-glycerol 3-phosphate transport system substrate-binding protein</fullName>
    </submittedName>
</protein>
<feature type="signal peptide" evidence="1">
    <location>
        <begin position="1"/>
        <end position="21"/>
    </location>
</feature>
<accession>A0A4R2JPP4</accession>
<dbReference type="CDD" id="cd14748">
    <property type="entry name" value="PBP2_UgpB"/>
    <property type="match status" value="1"/>
</dbReference>
<dbReference type="EMBL" id="SLWS01000002">
    <property type="protein sequence ID" value="TCO62151.1"/>
    <property type="molecule type" value="Genomic_DNA"/>
</dbReference>
<gene>
    <name evidence="2" type="ORF">EV192_102288</name>
</gene>
<evidence type="ECO:0000256" key="1">
    <source>
        <dbReference type="SAM" id="SignalP"/>
    </source>
</evidence>
<dbReference type="SUPFAM" id="SSF53850">
    <property type="entry name" value="Periplasmic binding protein-like II"/>
    <property type="match status" value="1"/>
</dbReference>
<dbReference type="Proteomes" id="UP000295680">
    <property type="component" value="Unassembled WGS sequence"/>
</dbReference>
<dbReference type="InterPro" id="IPR050490">
    <property type="entry name" value="Bact_solute-bd_prot1"/>
</dbReference>
<dbReference type="AlphaFoldDB" id="A0A4R2JPP4"/>
<organism evidence="2 3">
    <name type="scientific">Actinocrispum wychmicini</name>
    <dbReference type="NCBI Taxonomy" id="1213861"/>
    <lineage>
        <taxon>Bacteria</taxon>
        <taxon>Bacillati</taxon>
        <taxon>Actinomycetota</taxon>
        <taxon>Actinomycetes</taxon>
        <taxon>Pseudonocardiales</taxon>
        <taxon>Pseudonocardiaceae</taxon>
        <taxon>Actinocrispum</taxon>
    </lineage>
</organism>
<dbReference type="Pfam" id="PF01547">
    <property type="entry name" value="SBP_bac_1"/>
    <property type="match status" value="1"/>
</dbReference>
<keyword evidence="3" id="KW-1185">Reference proteome</keyword>
<reference evidence="2 3" key="1">
    <citation type="submission" date="2019-03" db="EMBL/GenBank/DDBJ databases">
        <title>Genomic Encyclopedia of Type Strains, Phase IV (KMG-IV): sequencing the most valuable type-strain genomes for metagenomic binning, comparative biology and taxonomic classification.</title>
        <authorList>
            <person name="Goeker M."/>
        </authorList>
    </citation>
    <scope>NUCLEOTIDE SEQUENCE [LARGE SCALE GENOMIC DNA]</scope>
    <source>
        <strain evidence="2 3">DSM 45934</strain>
    </source>
</reference>
<feature type="chain" id="PRO_5020963723" evidence="1">
    <location>
        <begin position="22"/>
        <end position="460"/>
    </location>
</feature>
<sequence length="460" mass="48796">MRRSAKLRAVALTLAGWLTLAACGGSGGDEPAAAGSACPVDALKDAAGPVEIQFWHSRSAEVEKTLQNLVQQYNSSQSKVKVVLSQQGPAADLTAKYNSAIGPNQLPDLVDVDPKRLRSFIDKGTLMPAESCVRASGGNLDQIVPVVRNTYTLDGKYWPGFAHVTVPVLYYNKAQFSKAGLDPDKPPATLTELLDDARKLKAAGVKAPLSFRQDPQIINSWLAGAGADIVSNGNGRKGPADKSTFDNPTTRTVYQWLHDMKADGLLKEYPFSLASPDHFLSIVNQTATMTIDTSSAASSVKAFLAGKTIPGLDLVAAPLPGVTKAGQVNVDGGGFYLVSKSSPAKQAAAWDFMKFMQGKDNLVTWNKEGSAVPFVKGISDDPALQAFYKTDSAGKILAVAADELARVDPNNPAPAIGPYDQFERTLNASTENLLSGGKPVDDVVKTTDTALNDALKQYNG</sequence>
<dbReference type="InterPro" id="IPR006059">
    <property type="entry name" value="SBP"/>
</dbReference>
<dbReference type="PROSITE" id="PS51257">
    <property type="entry name" value="PROKAR_LIPOPROTEIN"/>
    <property type="match status" value="1"/>
</dbReference>
<evidence type="ECO:0000313" key="2">
    <source>
        <dbReference type="EMBL" id="TCO62151.1"/>
    </source>
</evidence>
<name>A0A4R2JPP4_9PSEU</name>
<dbReference type="PANTHER" id="PTHR43649:SF12">
    <property type="entry name" value="DIACETYLCHITOBIOSE BINDING PROTEIN DASA"/>
    <property type="match status" value="1"/>
</dbReference>
<dbReference type="RefSeq" id="WP_165960326.1">
    <property type="nucleotide sequence ID" value="NZ_SLWS01000002.1"/>
</dbReference>
<evidence type="ECO:0000313" key="3">
    <source>
        <dbReference type="Proteomes" id="UP000295680"/>
    </source>
</evidence>
<proteinExistence type="predicted"/>
<keyword evidence="1" id="KW-0732">Signal</keyword>
<comment type="caution">
    <text evidence="2">The sequence shown here is derived from an EMBL/GenBank/DDBJ whole genome shotgun (WGS) entry which is preliminary data.</text>
</comment>